<feature type="domain" description="RNA polymerase Rpb4/RPC9 core" evidence="14">
    <location>
        <begin position="1"/>
        <end position="121"/>
    </location>
</feature>
<sequence length="126" mass="14535">MEILNPKLQVLTNQEVMQALRQIKDQKNSHSTRNLATITYETIQYLENTPCKDQTQENIENFIVEAQKFGRLTKSEVLTMINDPPALPLHIQLIVEDSEERLTETQVDELIELSKKYLHPNSTNTG</sequence>
<dbReference type="FunFam" id="1.20.1250.40:FF:000002">
    <property type="entry name" value="DNA-directed RNA polymerase III subunit RPC9"/>
    <property type="match status" value="1"/>
</dbReference>
<evidence type="ECO:0000256" key="3">
    <source>
        <dbReference type="ARBA" id="ARBA00006898"/>
    </source>
</evidence>
<evidence type="ECO:0000256" key="2">
    <source>
        <dbReference type="ARBA" id="ARBA00004413"/>
    </source>
</evidence>
<evidence type="ECO:0000256" key="11">
    <source>
        <dbReference type="ARBA" id="ARBA00044007"/>
    </source>
</evidence>
<dbReference type="InterPro" id="IPR038324">
    <property type="entry name" value="Rpb4/RPC9_sf"/>
</dbReference>
<comment type="similarity">
    <text evidence="3">Belongs to the eukaryotic RPC9 RNA polymerase subunit family.</text>
</comment>
<dbReference type="Gene3D" id="1.20.1250.40">
    <property type="match status" value="1"/>
</dbReference>
<evidence type="ECO:0000256" key="5">
    <source>
        <dbReference type="ARBA" id="ARBA00022475"/>
    </source>
</evidence>
<keyword evidence="7" id="KW-0472">Membrane</keyword>
<comment type="function">
    <text evidence="12">DNA-dependent RNA polymerase catalyzes the transcription of DNA into RNA using the four ribonucleoside triphosphates as substrates. Specific peripheric component of RNA polymerase III (Pol III) which synthesizes small non-coding RNAs including 5S rRNA, snRNAs, tRNAs and miRNAs from at least 500 distinct genomic loci. With POLR3H/RPC8 forms a mobile stalk that protrudes from Pol III core and functions primarily in transcription initiation. Pol III plays a key role in sensing and limiting infection by intracellular bacteria and DNA viruses. Acts as nuclear and cytosolic DNA sensor involved in innate immune response. Can sense non-self dsDNA that serves as template for transcription into dsRNA. The non-self RNA polymerase III transcripts, such as Epstein-Barr virus-encoded RNAs (EBERs) induce type I interferon and NF-kappa-B through the RIG-I pathway.</text>
</comment>
<keyword evidence="5" id="KW-1003">Cell membrane</keyword>
<dbReference type="SMART" id="SM00657">
    <property type="entry name" value="RPOL4c"/>
    <property type="match status" value="1"/>
</dbReference>
<dbReference type="GO" id="GO:0000166">
    <property type="term" value="F:nucleotide binding"/>
    <property type="evidence" value="ECO:0007669"/>
    <property type="project" value="InterPro"/>
</dbReference>
<protein>
    <recommendedName>
        <fullName evidence="4">DNA-directed RNA polymerase III subunit RPC9</fullName>
    </recommendedName>
    <alternativeName>
        <fullName evidence="13">DNA-directed RNA polymerase III subunit rpc9</fullName>
    </alternativeName>
</protein>
<dbReference type="EMBL" id="OU895878">
    <property type="protein sequence ID" value="CAG9803677.1"/>
    <property type="molecule type" value="Genomic_DNA"/>
</dbReference>
<dbReference type="PANTHER" id="PTHR15561">
    <property type="entry name" value="CALCITONIN GENE-RELATED PEPTIDE-RECEPTOR COMPONENT PROTEIN"/>
    <property type="match status" value="1"/>
</dbReference>
<name>A0A9N9RU69_9DIPT</name>
<evidence type="ECO:0000256" key="4">
    <source>
        <dbReference type="ARBA" id="ARBA00016672"/>
    </source>
</evidence>
<dbReference type="OrthoDB" id="1746530at2759"/>
<evidence type="ECO:0000256" key="6">
    <source>
        <dbReference type="ARBA" id="ARBA00022478"/>
    </source>
</evidence>
<dbReference type="Proteomes" id="UP001153620">
    <property type="component" value="Chromosome 2"/>
</dbReference>
<dbReference type="PANTHER" id="PTHR15561:SF0">
    <property type="entry name" value="DNA-DIRECTED RNA POLYMERASE III SUBUNIT RPC9"/>
    <property type="match status" value="1"/>
</dbReference>
<keyword evidence="16" id="KW-1185">Reference proteome</keyword>
<comment type="function">
    <text evidence="10">Accessory protein for the calcitonin gene-related peptide (CGRP) receptor. It modulates CGRP responsiveness in a variety of tissues.</text>
</comment>
<evidence type="ECO:0000256" key="8">
    <source>
        <dbReference type="ARBA" id="ARBA00023163"/>
    </source>
</evidence>
<dbReference type="InterPro" id="IPR038846">
    <property type="entry name" value="RPC9"/>
</dbReference>
<reference evidence="15" key="1">
    <citation type="submission" date="2022-01" db="EMBL/GenBank/DDBJ databases">
        <authorList>
            <person name="King R."/>
        </authorList>
    </citation>
    <scope>NUCLEOTIDE SEQUENCE</scope>
</reference>
<keyword evidence="9" id="KW-0539">Nucleus</keyword>
<evidence type="ECO:0000256" key="13">
    <source>
        <dbReference type="ARBA" id="ARBA00073026"/>
    </source>
</evidence>
<dbReference type="GO" id="GO:0005666">
    <property type="term" value="C:RNA polymerase III complex"/>
    <property type="evidence" value="ECO:0007669"/>
    <property type="project" value="InterPro"/>
</dbReference>
<comment type="subcellular location">
    <subcellularLocation>
        <location evidence="2">Cell membrane</location>
        <topology evidence="2">Peripheral membrane protein</topology>
        <orientation evidence="2">Cytoplasmic side</orientation>
    </subcellularLocation>
    <subcellularLocation>
        <location evidence="1">Nucleus</location>
    </subcellularLocation>
</comment>
<dbReference type="SUPFAM" id="SSF47819">
    <property type="entry name" value="HRDC-like"/>
    <property type="match status" value="1"/>
</dbReference>
<comment type="subunit">
    <text evidence="11">Component of the RNA polymerase III complex consisting of 17 subunits: a ten-subunit horseshoe-shaped catalytic core composed of POLR3A/RPC1, POLR3B/RPC2, POLR1C/RPAC1, POLR1D/RPAC2, POLR3K/RPC10, POLR2E/RPABC1, POLR2F/RPABC2, POLR2H/RPABC3, POLR2K/RPABC4 and POLR2L/RPABC5; a mobile stalk composed of two subunits POLR3H/RPC8 and CRCP/RPC9, protruding from the core and functioning primarily in transcription initiation; and additional subunits homologous to general transcription factors of the RNA polymerase II machinery, POLR3C/RPC3-POLR3F/RPC6-POLR3G/RPC7 heterotrimer required for transcription initiation and POLR3D/RPC4-POLR3E/RPC5 heterodimer involved in both transcription initiation and termination.</text>
</comment>
<evidence type="ECO:0000256" key="1">
    <source>
        <dbReference type="ARBA" id="ARBA00004123"/>
    </source>
</evidence>
<evidence type="ECO:0000259" key="14">
    <source>
        <dbReference type="SMART" id="SM00657"/>
    </source>
</evidence>
<evidence type="ECO:0000256" key="10">
    <source>
        <dbReference type="ARBA" id="ARBA00043924"/>
    </source>
</evidence>
<reference evidence="15" key="2">
    <citation type="submission" date="2022-10" db="EMBL/GenBank/DDBJ databases">
        <authorList>
            <consortium name="ENA_rothamsted_submissions"/>
            <consortium name="culmorum"/>
            <person name="King R."/>
        </authorList>
    </citation>
    <scope>NUCLEOTIDE SEQUENCE</scope>
</reference>
<keyword evidence="8" id="KW-0804">Transcription</keyword>
<dbReference type="GO" id="GO:0006384">
    <property type="term" value="P:transcription initiation at RNA polymerase III promoter"/>
    <property type="evidence" value="ECO:0007669"/>
    <property type="project" value="InterPro"/>
</dbReference>
<organism evidence="15 16">
    <name type="scientific">Chironomus riparius</name>
    <dbReference type="NCBI Taxonomy" id="315576"/>
    <lineage>
        <taxon>Eukaryota</taxon>
        <taxon>Metazoa</taxon>
        <taxon>Ecdysozoa</taxon>
        <taxon>Arthropoda</taxon>
        <taxon>Hexapoda</taxon>
        <taxon>Insecta</taxon>
        <taxon>Pterygota</taxon>
        <taxon>Neoptera</taxon>
        <taxon>Endopterygota</taxon>
        <taxon>Diptera</taxon>
        <taxon>Nematocera</taxon>
        <taxon>Chironomoidea</taxon>
        <taxon>Chironomidae</taxon>
        <taxon>Chironominae</taxon>
        <taxon>Chironomus</taxon>
    </lineage>
</organism>
<dbReference type="Pfam" id="PF03874">
    <property type="entry name" value="RNA_pol_Rpb4"/>
    <property type="match status" value="1"/>
</dbReference>
<dbReference type="InterPro" id="IPR005574">
    <property type="entry name" value="Rpb4/RPC9"/>
</dbReference>
<evidence type="ECO:0000256" key="7">
    <source>
        <dbReference type="ARBA" id="ARBA00023136"/>
    </source>
</evidence>
<evidence type="ECO:0000313" key="16">
    <source>
        <dbReference type="Proteomes" id="UP001153620"/>
    </source>
</evidence>
<keyword evidence="6" id="KW-0240">DNA-directed RNA polymerase</keyword>
<evidence type="ECO:0000256" key="9">
    <source>
        <dbReference type="ARBA" id="ARBA00023242"/>
    </source>
</evidence>
<proteinExistence type="inferred from homology"/>
<gene>
    <name evidence="15" type="ORF">CHIRRI_LOCUS6574</name>
</gene>
<accession>A0A9N9RU69</accession>
<dbReference type="InterPro" id="IPR010997">
    <property type="entry name" value="HRDC-like_sf"/>
</dbReference>
<dbReference type="GO" id="GO:0005886">
    <property type="term" value="C:plasma membrane"/>
    <property type="evidence" value="ECO:0007669"/>
    <property type="project" value="UniProtKB-SubCell"/>
</dbReference>
<dbReference type="AlphaFoldDB" id="A0A9N9RU69"/>
<dbReference type="InterPro" id="IPR006590">
    <property type="entry name" value="RNA_pol_Rpb4/RPC9_core"/>
</dbReference>
<evidence type="ECO:0000256" key="12">
    <source>
        <dbReference type="ARBA" id="ARBA00045808"/>
    </source>
</evidence>
<evidence type="ECO:0000313" key="15">
    <source>
        <dbReference type="EMBL" id="CAG9803677.1"/>
    </source>
</evidence>